<dbReference type="AlphaFoldDB" id="A0A1U7N0Y4"/>
<dbReference type="EMBL" id="MKZS01000001">
    <property type="protein sequence ID" value="OLT59613.1"/>
    <property type="molecule type" value="Genomic_DNA"/>
</dbReference>
<evidence type="ECO:0000256" key="1">
    <source>
        <dbReference type="SAM" id="MobiDB-lite"/>
    </source>
</evidence>
<accession>A0A1U7N0Y4</accession>
<reference evidence="2 3" key="1">
    <citation type="submission" date="2016-10" db="EMBL/GenBank/DDBJ databases">
        <title>Comparative genomics uncovers the prolific and rare metabolic potential of the cyanobacterial genus Moorea.</title>
        <authorList>
            <person name="Leao T."/>
            <person name="Castelao G."/>
            <person name="Korobeynikov A."/>
            <person name="Monroe E.A."/>
            <person name="Podell S."/>
            <person name="Glukhov E."/>
            <person name="Allen E."/>
            <person name="Gerwick W.H."/>
            <person name="Gerwick L."/>
        </authorList>
    </citation>
    <scope>NUCLEOTIDE SEQUENCE [LARGE SCALE GENOMIC DNA]</scope>
    <source>
        <strain evidence="2 3">PNG5-198</strain>
    </source>
</reference>
<sequence>MGGTGPKMGSKEMRRMTDSVPTYRTMKVKRNGPCPCGSSKKYKDCHAKDGAAFLDKLQRDQEQQRLKDQGVPWYKRLFQN</sequence>
<protein>
    <submittedName>
        <fullName evidence="2">Uncharacterized protein</fullName>
    </submittedName>
</protein>
<dbReference type="Gene3D" id="3.10.450.50">
    <property type="match status" value="1"/>
</dbReference>
<dbReference type="Proteomes" id="UP000186657">
    <property type="component" value="Unassembled WGS sequence"/>
</dbReference>
<evidence type="ECO:0000313" key="3">
    <source>
        <dbReference type="Proteomes" id="UP000186657"/>
    </source>
</evidence>
<feature type="region of interest" description="Disordered" evidence="1">
    <location>
        <begin position="1"/>
        <end position="22"/>
    </location>
</feature>
<dbReference type="RefSeq" id="WP_075899144.1">
    <property type="nucleotide sequence ID" value="NZ_MKZS01000001.1"/>
</dbReference>
<dbReference type="SUPFAM" id="SSF103642">
    <property type="entry name" value="Sec-C motif"/>
    <property type="match status" value="1"/>
</dbReference>
<gene>
    <name evidence="2" type="ORF">BJP37_11830</name>
</gene>
<dbReference type="Pfam" id="PF02810">
    <property type="entry name" value="SEC-C"/>
    <property type="match status" value="1"/>
</dbReference>
<keyword evidence="3" id="KW-1185">Reference proteome</keyword>
<evidence type="ECO:0000313" key="2">
    <source>
        <dbReference type="EMBL" id="OLT59613.1"/>
    </source>
</evidence>
<name>A0A1U7N0Y4_9CYAN</name>
<proteinExistence type="predicted"/>
<organism evidence="2 3">
    <name type="scientific">Moorena bouillonii PNG</name>
    <dbReference type="NCBI Taxonomy" id="568701"/>
    <lineage>
        <taxon>Bacteria</taxon>
        <taxon>Bacillati</taxon>
        <taxon>Cyanobacteriota</taxon>
        <taxon>Cyanophyceae</taxon>
        <taxon>Coleofasciculales</taxon>
        <taxon>Coleofasciculaceae</taxon>
        <taxon>Moorena</taxon>
    </lineage>
</organism>
<dbReference type="InterPro" id="IPR004027">
    <property type="entry name" value="SEC_C_motif"/>
</dbReference>
<comment type="caution">
    <text evidence="2">The sequence shown here is derived from an EMBL/GenBank/DDBJ whole genome shotgun (WGS) entry which is preliminary data.</text>
</comment>